<feature type="transmembrane region" description="Helical" evidence="1">
    <location>
        <begin position="12"/>
        <end position="32"/>
    </location>
</feature>
<keyword evidence="1" id="KW-0812">Transmembrane</keyword>
<accession>A0A399JFL8</accession>
<feature type="transmembrane region" description="Helical" evidence="1">
    <location>
        <begin position="38"/>
        <end position="61"/>
    </location>
</feature>
<name>A0A399JFL8_9MICC</name>
<organism evidence="3 4">
    <name type="scientific">Galactobacter valiniphilus</name>
    <dbReference type="NCBI Taxonomy" id="2676122"/>
    <lineage>
        <taxon>Bacteria</taxon>
        <taxon>Bacillati</taxon>
        <taxon>Actinomycetota</taxon>
        <taxon>Actinomycetes</taxon>
        <taxon>Micrococcales</taxon>
        <taxon>Micrococcaceae</taxon>
        <taxon>Galactobacter</taxon>
    </lineage>
</organism>
<gene>
    <name evidence="3" type="ORF">DWB68_05185</name>
</gene>
<dbReference type="PANTHER" id="PTHR34351">
    <property type="entry name" value="SLR1927 PROTEIN-RELATED"/>
    <property type="match status" value="1"/>
</dbReference>
<evidence type="ECO:0000313" key="3">
    <source>
        <dbReference type="EMBL" id="RII42932.1"/>
    </source>
</evidence>
<feature type="domain" description="DUF58" evidence="2">
    <location>
        <begin position="190"/>
        <end position="237"/>
    </location>
</feature>
<proteinExistence type="predicted"/>
<dbReference type="PANTHER" id="PTHR34351:SF1">
    <property type="entry name" value="SLR1927 PROTEIN"/>
    <property type="match status" value="1"/>
</dbReference>
<dbReference type="RefSeq" id="WP_119424077.1">
    <property type="nucleotide sequence ID" value="NZ_QQXK01000007.1"/>
</dbReference>
<dbReference type="Proteomes" id="UP000265419">
    <property type="component" value="Unassembled WGS sequence"/>
</dbReference>
<dbReference type="EMBL" id="QQXK01000007">
    <property type="protein sequence ID" value="RII42932.1"/>
    <property type="molecule type" value="Genomic_DNA"/>
</dbReference>
<sequence length="382" mass="40670">MPEPTPSLPRPTARAIAMAALGAVLVVAGMYFGRRELIGAGVALILFPAAAYLWAVAAPLLSRRRPDDPVRVISSEPTVWEPLRVRVSWGAGPVPEGTEHTRGLIPASIEHPGGELRYDVLPRIRGRHLLGPLVRHREDALGLVRSWIQLGGTTEVFVGPALTEQPPPERALELLGRAKGRGDSPPDTLTRPYRDGDPVRRIHWAVSARQGKLMVRPDAEDHEASPVLLLDRCAAHYPGARAHIRDGEEELGLPAGFESALVSAAEFSRSRGNAQAPKLVFFPPLPPQQASHPLALARPTDSPTPPSSTATGGVILTGLPGASAAAWPAAWPARHVHVLLHAEEGRLPAPEVLAAWAAAGWTHSHLPATPPTLHAPAGSVRA</sequence>
<dbReference type="Pfam" id="PF01882">
    <property type="entry name" value="DUF58"/>
    <property type="match status" value="1"/>
</dbReference>
<comment type="caution">
    <text evidence="3">The sequence shown here is derived from an EMBL/GenBank/DDBJ whole genome shotgun (WGS) entry which is preliminary data.</text>
</comment>
<evidence type="ECO:0000259" key="2">
    <source>
        <dbReference type="Pfam" id="PF01882"/>
    </source>
</evidence>
<keyword evidence="1" id="KW-0472">Membrane</keyword>
<keyword evidence="4" id="KW-1185">Reference proteome</keyword>
<dbReference type="AlphaFoldDB" id="A0A399JFL8"/>
<reference evidence="3 4" key="1">
    <citation type="submission" date="2018-07" db="EMBL/GenBank/DDBJ databases">
        <title>Arthrobacter sp. nov., isolated from raw cow's milk with high bacterial count.</title>
        <authorList>
            <person name="Hahne J."/>
            <person name="Isele D."/>
            <person name="Lipski A."/>
        </authorList>
    </citation>
    <scope>NUCLEOTIDE SEQUENCE [LARGE SCALE GENOMIC DNA]</scope>
    <source>
        <strain evidence="3 4">JZ R-35</strain>
    </source>
</reference>
<evidence type="ECO:0000313" key="4">
    <source>
        <dbReference type="Proteomes" id="UP000265419"/>
    </source>
</evidence>
<keyword evidence="1" id="KW-1133">Transmembrane helix</keyword>
<dbReference type="InterPro" id="IPR002881">
    <property type="entry name" value="DUF58"/>
</dbReference>
<evidence type="ECO:0000256" key="1">
    <source>
        <dbReference type="SAM" id="Phobius"/>
    </source>
</evidence>
<protein>
    <submittedName>
        <fullName evidence="3">DUF58 domain-containing protein</fullName>
    </submittedName>
</protein>